<feature type="domain" description="AB hydrolase-1" evidence="1">
    <location>
        <begin position="68"/>
        <end position="172"/>
    </location>
</feature>
<dbReference type="Pfam" id="PF00561">
    <property type="entry name" value="Abhydrolase_1"/>
    <property type="match status" value="1"/>
</dbReference>
<organism evidence="2 3">
    <name type="scientific">Iodidimonas gelatinilytica</name>
    <dbReference type="NCBI Taxonomy" id="1236966"/>
    <lineage>
        <taxon>Bacteria</taxon>
        <taxon>Pseudomonadati</taxon>
        <taxon>Pseudomonadota</taxon>
        <taxon>Alphaproteobacteria</taxon>
        <taxon>Iodidimonadales</taxon>
        <taxon>Iodidimonadaceae</taxon>
        <taxon>Iodidimonas</taxon>
    </lineage>
</organism>
<evidence type="ECO:0000259" key="1">
    <source>
        <dbReference type="Pfam" id="PF00561"/>
    </source>
</evidence>
<name>A0A5A7MUP5_9PROT</name>
<dbReference type="SUPFAM" id="SSF53474">
    <property type="entry name" value="alpha/beta-Hydrolases"/>
    <property type="match status" value="1"/>
</dbReference>
<dbReference type="InterPro" id="IPR050266">
    <property type="entry name" value="AB_hydrolase_sf"/>
</dbReference>
<dbReference type="InterPro" id="IPR000073">
    <property type="entry name" value="AB_hydrolase_1"/>
</dbReference>
<reference evidence="2 3" key="1">
    <citation type="submission" date="2019-09" db="EMBL/GenBank/DDBJ databases">
        <title>NBRP : Genome information of microbial organism related human and environment.</title>
        <authorList>
            <person name="Hattori M."/>
            <person name="Oshima K."/>
            <person name="Inaba H."/>
            <person name="Suda W."/>
            <person name="Sakamoto M."/>
            <person name="Iino T."/>
            <person name="Kitahara M."/>
            <person name="Oshida Y."/>
            <person name="Iida T."/>
            <person name="Kudo T."/>
            <person name="Itoh T."/>
            <person name="Ohkuma M."/>
        </authorList>
    </citation>
    <scope>NUCLEOTIDE SEQUENCE [LARGE SCALE GENOMIC DNA]</scope>
    <source>
        <strain evidence="2 3">Hi-2</strain>
    </source>
</reference>
<comment type="caution">
    <text evidence="2">The sequence shown here is derived from an EMBL/GenBank/DDBJ whole genome shotgun (WGS) entry which is preliminary data.</text>
</comment>
<evidence type="ECO:0000313" key="3">
    <source>
        <dbReference type="Proteomes" id="UP000322084"/>
    </source>
</evidence>
<dbReference type="Proteomes" id="UP000322084">
    <property type="component" value="Unassembled WGS sequence"/>
</dbReference>
<dbReference type="InterPro" id="IPR029058">
    <property type="entry name" value="AB_hydrolase_fold"/>
</dbReference>
<dbReference type="Gene3D" id="3.40.50.1820">
    <property type="entry name" value="alpha/beta hydrolase"/>
    <property type="match status" value="1"/>
</dbReference>
<sequence>MKIGRVLITFAGLAVIMGGLYACVGPPSGLRDNHGIWDVTRLSVDAPIGPDESTQIAAYTQGPSNARTVILVHGTPGSAEGWRDFMAMAGDSFHFIAIDRPGFGESGPEGVVTSLAQQAAALRSFLTPENGLKPILMGHSLGGPVVVRAAMDYPDLVGGLVLAAGAFDPDLEKVYAIQHLGDSFLLSWALPRAMRNANRELIALEDELVELSQGIAQMRLPIIMVHGTEDDLVPYANVDYMRKTLPEDASFTLARLDGQNHFLPWNSKEVLLDAIQELDRHLIDNAQTRSNIRNE</sequence>
<dbReference type="RefSeq" id="WP_210431800.1">
    <property type="nucleotide sequence ID" value="NZ_BKCL01000007.1"/>
</dbReference>
<accession>A0A5A7MUP5</accession>
<dbReference type="PANTHER" id="PTHR43798">
    <property type="entry name" value="MONOACYLGLYCEROL LIPASE"/>
    <property type="match status" value="1"/>
</dbReference>
<gene>
    <name evidence="2" type="ORF">JCM17844_22520</name>
</gene>
<dbReference type="EMBL" id="BKCL01000007">
    <property type="protein sequence ID" value="GEQ98615.1"/>
    <property type="molecule type" value="Genomic_DNA"/>
</dbReference>
<dbReference type="AlphaFoldDB" id="A0A5A7MUP5"/>
<dbReference type="GO" id="GO:0016020">
    <property type="term" value="C:membrane"/>
    <property type="evidence" value="ECO:0007669"/>
    <property type="project" value="TreeGrafter"/>
</dbReference>
<protein>
    <recommendedName>
        <fullName evidence="1">AB hydrolase-1 domain-containing protein</fullName>
    </recommendedName>
</protein>
<dbReference type="PROSITE" id="PS51257">
    <property type="entry name" value="PROKAR_LIPOPROTEIN"/>
    <property type="match status" value="1"/>
</dbReference>
<dbReference type="PRINTS" id="PR00111">
    <property type="entry name" value="ABHYDROLASE"/>
</dbReference>
<evidence type="ECO:0000313" key="2">
    <source>
        <dbReference type="EMBL" id="GEQ98615.1"/>
    </source>
</evidence>
<proteinExistence type="predicted"/>
<dbReference type="PANTHER" id="PTHR43798:SF33">
    <property type="entry name" value="HYDROLASE, PUTATIVE (AFU_ORTHOLOGUE AFUA_2G14860)-RELATED"/>
    <property type="match status" value="1"/>
</dbReference>